<dbReference type="InterPro" id="IPR035959">
    <property type="entry name" value="RutC-like_sf"/>
</dbReference>
<dbReference type="Pfam" id="PF01042">
    <property type="entry name" value="Ribonuc_L-PSP"/>
    <property type="match status" value="1"/>
</dbReference>
<accession>A0A6L5Z386</accession>
<name>A0A6L5Z386_9RHOB</name>
<dbReference type="AlphaFoldDB" id="A0A6L5Z386"/>
<keyword evidence="3" id="KW-1185">Reference proteome</keyword>
<protein>
    <submittedName>
        <fullName evidence="2">RidA family protein</fullName>
    </submittedName>
</protein>
<proteinExistence type="predicted"/>
<keyword evidence="1" id="KW-0732">Signal</keyword>
<dbReference type="SUPFAM" id="SSF55298">
    <property type="entry name" value="YjgF-like"/>
    <property type="match status" value="1"/>
</dbReference>
<feature type="signal peptide" evidence="1">
    <location>
        <begin position="1"/>
        <end position="24"/>
    </location>
</feature>
<dbReference type="CDD" id="cd00448">
    <property type="entry name" value="YjgF_YER057c_UK114_family"/>
    <property type="match status" value="1"/>
</dbReference>
<organism evidence="2 3">
    <name type="scientific">Halovulum marinum</name>
    <dbReference type="NCBI Taxonomy" id="2662447"/>
    <lineage>
        <taxon>Bacteria</taxon>
        <taxon>Pseudomonadati</taxon>
        <taxon>Pseudomonadota</taxon>
        <taxon>Alphaproteobacteria</taxon>
        <taxon>Rhodobacterales</taxon>
        <taxon>Paracoccaceae</taxon>
        <taxon>Halovulum</taxon>
    </lineage>
</organism>
<evidence type="ECO:0000256" key="1">
    <source>
        <dbReference type="SAM" id="SignalP"/>
    </source>
</evidence>
<dbReference type="RefSeq" id="WP_154447238.1">
    <property type="nucleotide sequence ID" value="NZ_WIND01000012.1"/>
</dbReference>
<dbReference type="EMBL" id="WIND01000012">
    <property type="protein sequence ID" value="MSU90749.1"/>
    <property type="molecule type" value="Genomic_DNA"/>
</dbReference>
<dbReference type="Proteomes" id="UP000474957">
    <property type="component" value="Unassembled WGS sequence"/>
</dbReference>
<evidence type="ECO:0000313" key="3">
    <source>
        <dbReference type="Proteomes" id="UP000474957"/>
    </source>
</evidence>
<dbReference type="Gene3D" id="3.30.1330.40">
    <property type="entry name" value="RutC-like"/>
    <property type="match status" value="1"/>
</dbReference>
<sequence>MRNSLAFSASIAGAIALAAVSATAMEDNLMKRTSINPVSWGASYAMDQGEITEGASRVLRTSGQVAFKDDPESEFGVAITNAGNLRGQIEDSLANIDAVLQEAGMGREDIVHIHFFTTDVDGFLENYDVYMGWIDPAGIRPPQSLLGVSRLVFPDLLVEIEVTAAK</sequence>
<reference evidence="2 3" key="1">
    <citation type="submission" date="2019-10" db="EMBL/GenBank/DDBJ databases">
        <title>Cognatihalovulum marinum gen. nov. sp. nov., a new member of the family Rhodobacteraceae isolated from deep seawater of the Northwest Indian Ocean.</title>
        <authorList>
            <person name="Ruan C."/>
            <person name="Wang J."/>
            <person name="Zheng X."/>
            <person name="Song L."/>
            <person name="Zhu Y."/>
            <person name="Huang Y."/>
            <person name="Lu Z."/>
            <person name="Du W."/>
            <person name="Huang L."/>
            <person name="Dai X."/>
        </authorList>
    </citation>
    <scope>NUCLEOTIDE SEQUENCE [LARGE SCALE GENOMIC DNA]</scope>
    <source>
        <strain evidence="2 3">2CG4</strain>
    </source>
</reference>
<gene>
    <name evidence="2" type="ORF">GE300_14190</name>
</gene>
<dbReference type="PANTHER" id="PTHR43857:SF1">
    <property type="entry name" value="YJGH FAMILY PROTEIN"/>
    <property type="match status" value="1"/>
</dbReference>
<feature type="chain" id="PRO_5026738393" evidence="1">
    <location>
        <begin position="25"/>
        <end position="166"/>
    </location>
</feature>
<dbReference type="PANTHER" id="PTHR43857">
    <property type="entry name" value="BLR7761 PROTEIN"/>
    <property type="match status" value="1"/>
</dbReference>
<dbReference type="InterPro" id="IPR006175">
    <property type="entry name" value="YjgF/YER057c/UK114"/>
</dbReference>
<comment type="caution">
    <text evidence="2">The sequence shown here is derived from an EMBL/GenBank/DDBJ whole genome shotgun (WGS) entry which is preliminary data.</text>
</comment>
<evidence type="ECO:0000313" key="2">
    <source>
        <dbReference type="EMBL" id="MSU90749.1"/>
    </source>
</evidence>